<keyword evidence="2" id="KW-1185">Reference proteome</keyword>
<organism evidence="1 2">
    <name type="scientific">Planctomyces bekefii</name>
    <dbReference type="NCBI Taxonomy" id="1653850"/>
    <lineage>
        <taxon>Bacteria</taxon>
        <taxon>Pseudomonadati</taxon>
        <taxon>Planctomycetota</taxon>
        <taxon>Planctomycetia</taxon>
        <taxon>Planctomycetales</taxon>
        <taxon>Planctomycetaceae</taxon>
        <taxon>Planctomyces</taxon>
    </lineage>
</organism>
<reference evidence="1 2" key="1">
    <citation type="submission" date="2019-08" db="EMBL/GenBank/DDBJ databases">
        <title>100 year-old enigma solved: identification of Planctomyces bekefii, the type genus and species of the phylum Planctomycetes.</title>
        <authorList>
            <person name="Svetlana D.N."/>
            <person name="Overmann J."/>
        </authorList>
    </citation>
    <scope>NUCLEOTIDE SEQUENCE [LARGE SCALE GENOMIC DNA]</scope>
    <source>
        <strain evidence="1">Phe10_nw2017</strain>
    </source>
</reference>
<comment type="caution">
    <text evidence="1">The sequence shown here is derived from an EMBL/GenBank/DDBJ whole genome shotgun (WGS) entry which is preliminary data.</text>
</comment>
<dbReference type="EMBL" id="SRHE01000009">
    <property type="protein sequence ID" value="TWW12505.1"/>
    <property type="molecule type" value="Genomic_DNA"/>
</dbReference>
<dbReference type="AlphaFoldDB" id="A0A5C6MDZ1"/>
<evidence type="ECO:0000313" key="1">
    <source>
        <dbReference type="EMBL" id="TWW12505.1"/>
    </source>
</evidence>
<accession>A0A5C6MDZ1</accession>
<sequence length="94" mass="9900">MAAVVSEAALGMVLVEAVRAVGVTVGVLAERPAAASFQACVRPRGGDLLQSRAPRGRELLRGGQRLASATEECASQPGVFAAFQFHDFAEERLF</sequence>
<proteinExistence type="predicted"/>
<dbReference type="Proteomes" id="UP000321083">
    <property type="component" value="Unassembled WGS sequence"/>
</dbReference>
<protein>
    <submittedName>
        <fullName evidence="1">Uncharacterized protein</fullName>
    </submittedName>
</protein>
<name>A0A5C6MDZ1_9PLAN</name>
<gene>
    <name evidence="1" type="ORF">E3A20_01140</name>
</gene>
<reference evidence="1 2" key="2">
    <citation type="submission" date="2019-08" db="EMBL/GenBank/DDBJ databases">
        <authorList>
            <person name="Henke P."/>
        </authorList>
    </citation>
    <scope>NUCLEOTIDE SEQUENCE [LARGE SCALE GENOMIC DNA]</scope>
    <source>
        <strain evidence="1">Phe10_nw2017</strain>
    </source>
</reference>
<evidence type="ECO:0000313" key="2">
    <source>
        <dbReference type="Proteomes" id="UP000321083"/>
    </source>
</evidence>